<feature type="compositionally biased region" description="Polar residues" evidence="6">
    <location>
        <begin position="1"/>
        <end position="11"/>
    </location>
</feature>
<keyword evidence="2" id="KW-1017">Isopeptide bond</keyword>
<feature type="compositionally biased region" description="Polar residues" evidence="6">
    <location>
        <begin position="1445"/>
        <end position="1454"/>
    </location>
</feature>
<dbReference type="GO" id="GO:0005634">
    <property type="term" value="C:nucleus"/>
    <property type="evidence" value="ECO:0007669"/>
    <property type="project" value="UniProtKB-SubCell"/>
</dbReference>
<dbReference type="GO" id="GO:0007129">
    <property type="term" value="P:homologous chromosome pairing at meiosis"/>
    <property type="evidence" value="ECO:0007669"/>
    <property type="project" value="TreeGrafter"/>
</dbReference>
<evidence type="ECO:0000256" key="5">
    <source>
        <dbReference type="ARBA" id="ARBA00093456"/>
    </source>
</evidence>
<evidence type="ECO:0000256" key="3">
    <source>
        <dbReference type="ARBA" id="ARBA00022843"/>
    </source>
</evidence>
<dbReference type="GO" id="GO:0036297">
    <property type="term" value="P:interstrand cross-link repair"/>
    <property type="evidence" value="ECO:0007669"/>
    <property type="project" value="TreeGrafter"/>
</dbReference>
<dbReference type="GO" id="GO:1990918">
    <property type="term" value="P:double-strand break repair involved in meiotic recombination"/>
    <property type="evidence" value="ECO:0007669"/>
    <property type="project" value="TreeGrafter"/>
</dbReference>
<dbReference type="PANTHER" id="PTHR32086">
    <property type="entry name" value="FANCONI ANEMIA GROUP D2 PROTEIN"/>
    <property type="match status" value="1"/>
</dbReference>
<feature type="region of interest" description="Disordered" evidence="6">
    <location>
        <begin position="1432"/>
        <end position="1454"/>
    </location>
</feature>
<keyword evidence="3" id="KW-0832">Ubl conjugation</keyword>
<dbReference type="GO" id="GO:0000793">
    <property type="term" value="C:condensed chromosome"/>
    <property type="evidence" value="ECO:0007669"/>
    <property type="project" value="TreeGrafter"/>
</dbReference>
<protein>
    <submittedName>
        <fullName evidence="7">Fanconi anemia group D2 protein</fullName>
    </submittedName>
</protein>
<organism evidence="7 8">
    <name type="scientific">Rhynchospora pubera</name>
    <dbReference type="NCBI Taxonomy" id="906938"/>
    <lineage>
        <taxon>Eukaryota</taxon>
        <taxon>Viridiplantae</taxon>
        <taxon>Streptophyta</taxon>
        <taxon>Embryophyta</taxon>
        <taxon>Tracheophyta</taxon>
        <taxon>Spermatophyta</taxon>
        <taxon>Magnoliopsida</taxon>
        <taxon>Liliopsida</taxon>
        <taxon>Poales</taxon>
        <taxon>Cyperaceae</taxon>
        <taxon>Cyperoideae</taxon>
        <taxon>Rhynchosporeae</taxon>
        <taxon>Rhynchospora</taxon>
    </lineage>
</organism>
<dbReference type="Proteomes" id="UP001140206">
    <property type="component" value="Chromosome 4"/>
</dbReference>
<accession>A0AAV8CTL4</accession>
<evidence type="ECO:0000256" key="2">
    <source>
        <dbReference type="ARBA" id="ARBA00022499"/>
    </source>
</evidence>
<evidence type="ECO:0000313" key="7">
    <source>
        <dbReference type="EMBL" id="KAJ4758920.1"/>
    </source>
</evidence>
<dbReference type="InterPro" id="IPR029448">
    <property type="entry name" value="FANCD2"/>
</dbReference>
<keyword evidence="4" id="KW-0539">Nucleus</keyword>
<feature type="compositionally biased region" description="Acidic residues" evidence="6">
    <location>
        <begin position="1432"/>
        <end position="1444"/>
    </location>
</feature>
<dbReference type="GO" id="GO:0031573">
    <property type="term" value="P:mitotic intra-S DNA damage checkpoint signaling"/>
    <property type="evidence" value="ECO:0007669"/>
    <property type="project" value="TreeGrafter"/>
</dbReference>
<evidence type="ECO:0000256" key="1">
    <source>
        <dbReference type="ARBA" id="ARBA00004123"/>
    </source>
</evidence>
<evidence type="ECO:0000256" key="4">
    <source>
        <dbReference type="ARBA" id="ARBA00023242"/>
    </source>
</evidence>
<dbReference type="PANTHER" id="PTHR32086:SF0">
    <property type="entry name" value="FANCONI ANEMIA GROUP D2 PROTEIN"/>
    <property type="match status" value="1"/>
</dbReference>
<dbReference type="Pfam" id="PF14631">
    <property type="entry name" value="FancD2"/>
    <property type="match status" value="2"/>
</dbReference>
<comment type="subcellular location">
    <subcellularLocation>
        <location evidence="1">Nucleus</location>
    </subcellularLocation>
</comment>
<dbReference type="SUPFAM" id="SSF48371">
    <property type="entry name" value="ARM repeat"/>
    <property type="match status" value="1"/>
</dbReference>
<proteinExistence type="inferred from homology"/>
<evidence type="ECO:0000256" key="6">
    <source>
        <dbReference type="SAM" id="MobiDB-lite"/>
    </source>
</evidence>
<reference evidence="7" key="1">
    <citation type="submission" date="2022-08" db="EMBL/GenBank/DDBJ databases">
        <authorList>
            <person name="Marques A."/>
        </authorList>
    </citation>
    <scope>NUCLEOTIDE SEQUENCE</scope>
    <source>
        <strain evidence="7">RhyPub2mFocal</strain>
        <tissue evidence="7">Leaves</tissue>
    </source>
</reference>
<dbReference type="GO" id="GO:0070182">
    <property type="term" value="F:DNA polymerase binding"/>
    <property type="evidence" value="ECO:0007669"/>
    <property type="project" value="TreeGrafter"/>
</dbReference>
<evidence type="ECO:0000313" key="8">
    <source>
        <dbReference type="Proteomes" id="UP001140206"/>
    </source>
</evidence>
<sequence>MVFLQRSNASNPRKRAATGPQPVPRQAPCNPDDPLVDAMTSLLAEAGCTLRVPRGAPPSLSPDDPHRIPRHLEHRFCSDPALVPSFLSGFNSYIQSQSDLHRVLLPTSQNNRSLARILLSVPAIQPQIQQMLLEKLPEHFNDTSTQESLSLKDDVARLIISQFRWLDFLVDPTGFAEKLMEVLSVAPSRMKREIVGLLPEILGDQCHCTVLPALEGLLNEDSELVVPVLDALSDLNLDEELQEQAITIAISCLRTIDLEHMPHLLRFLLLSANQTNVRRIILQIRDHLKFTGPTDPSSLRNKKLKGKCAVNSTDAAILDTLRSNLRFKNILCEAILRELKLIDKPQYHKAIDVWFLILIHSIGGTLQRSVEKMLKKKVVRECLQVALFDQCIHSHRELVKDHFASFLSVTEHLLSCKEDKARDFAIHLFMALFEEFCDIYSRQEILGILVTHIGSGVSLEVCSALDTMVLLTSKHSEEFVPISSHINGILDYLEGFCEDNLRKVYDIFCHLALCCKSTKDTGTSSIGNELLMIVRKQVNNPDKKYRKMGIIGTLRVVRALGDAHSSGNFSSQKSNSEEALELLRMAINSCKTDVLPLILLYDELSALLGRESLQSTILDWIGIHAGEFESLFLADLEEGQLTSKHISDGIEGELWMNLDGDLSPVCLNILPIVASSLEQNPSSLQVLPSQFTLLSVVERSTNQGSLGGIDALLGCPLHLPSPKCLDGVNWRKLSEKQRKIVFLSFYYAINWIRELLNAFSSQVGMVDFITQKTKNEMAAKLLKRLRNLILLEGLLDRILQSDSLTLPELSYSSGNFHSRGRSKSFNLNPRKRGRKPKSQNNKEKEVSDTPNPEGMYLKQPTIMDAFKKAGVSVSQELPNGSSPRVASSNACSPELEAEEIEIVDLSMVPVQLELQRCNFRPLLGGSFSLLAFSETCSSCCSDPLAELPLYLYLLRDLNIKLEKTQCELLISIRPLFGSFRRLVNNAFAMLRDGYESCPDHWQSTSTSSGNPEIPYVVVSKLPIASFLFKEVLHCYRKMLSFPDIYLQTNLPILREMLESLQPTEDVGLIFSEIQPSRILGNLDYLYGGTYIFLETIIDEVCSHSYLLASEIIETMQSVVSSVSTLAEKQFGGNEKNMNADCFQNILPFLRKRLGESAHKLLSYDLSNCKNGEDTLQNKHGDVIQKILRIYLQNCESTSDLLDHLAASVLPQVPSGKTMDTQEMHHEFQTLSPSMFLTWYRSLHEENHGTLVKMVKEMIPKTRANSNGEAVKGLLEELHKLVNVLVSLVNICRVHDKVAVHAMAVKYGGRFVDTFLKAFGFLKSHFENNSNKIIEMVKGLQKATRLIQTICSEAKGSKRTMITTKIPATKKTLERLLFEVKALLHNNTTGRTFELGMLKHKDLNGQVVSSQVYSNGDDDNDDDNDDHLELDAINEEDGMEVDQDANDYNSNQGDD</sequence>
<gene>
    <name evidence="7" type="ORF">LUZ62_069295</name>
</gene>
<dbReference type="InterPro" id="IPR016024">
    <property type="entry name" value="ARM-type_fold"/>
</dbReference>
<comment type="similarity">
    <text evidence="5">Belongs to the Fanconi anemia protein FANCD2 family.</text>
</comment>
<comment type="caution">
    <text evidence="7">The sequence shown here is derived from an EMBL/GenBank/DDBJ whole genome shotgun (WGS) entry which is preliminary data.</text>
</comment>
<feature type="region of interest" description="Disordered" evidence="6">
    <location>
        <begin position="1"/>
        <end position="29"/>
    </location>
</feature>
<keyword evidence="8" id="KW-1185">Reference proteome</keyword>
<feature type="region of interest" description="Disordered" evidence="6">
    <location>
        <begin position="816"/>
        <end position="856"/>
    </location>
</feature>
<dbReference type="EMBL" id="JAMFTS010000004">
    <property type="protein sequence ID" value="KAJ4758920.1"/>
    <property type="molecule type" value="Genomic_DNA"/>
</dbReference>
<name>A0AAV8CTL4_9POAL</name>